<organism evidence="1 2">
    <name type="scientific">Stentor coeruleus</name>
    <dbReference type="NCBI Taxonomy" id="5963"/>
    <lineage>
        <taxon>Eukaryota</taxon>
        <taxon>Sar</taxon>
        <taxon>Alveolata</taxon>
        <taxon>Ciliophora</taxon>
        <taxon>Postciliodesmatophora</taxon>
        <taxon>Heterotrichea</taxon>
        <taxon>Heterotrichida</taxon>
        <taxon>Stentoridae</taxon>
        <taxon>Stentor</taxon>
    </lineage>
</organism>
<evidence type="ECO:0000313" key="1">
    <source>
        <dbReference type="EMBL" id="OMJ68477.1"/>
    </source>
</evidence>
<dbReference type="GO" id="GO:0008312">
    <property type="term" value="F:7S RNA binding"/>
    <property type="evidence" value="ECO:0007669"/>
    <property type="project" value="InterPro"/>
</dbReference>
<dbReference type="GO" id="GO:0006614">
    <property type="term" value="P:SRP-dependent cotranslational protein targeting to membrane"/>
    <property type="evidence" value="ECO:0007669"/>
    <property type="project" value="InterPro"/>
</dbReference>
<accession>A0A1R2AVE6</accession>
<evidence type="ECO:0008006" key="3">
    <source>
        <dbReference type="Google" id="ProtNLM"/>
    </source>
</evidence>
<comment type="caution">
    <text evidence="1">The sequence shown here is derived from an EMBL/GenBank/DDBJ whole genome shotgun (WGS) entry which is preliminary data.</text>
</comment>
<gene>
    <name evidence="1" type="ORF">SteCoe_34043</name>
</gene>
<keyword evidence="2" id="KW-1185">Reference proteome</keyword>
<dbReference type="AlphaFoldDB" id="A0A1R2AVE6"/>
<dbReference type="EMBL" id="MPUH01001323">
    <property type="protein sequence ID" value="OMJ68477.1"/>
    <property type="molecule type" value="Genomic_DNA"/>
</dbReference>
<reference evidence="1 2" key="1">
    <citation type="submission" date="2016-11" db="EMBL/GenBank/DDBJ databases">
        <title>The macronuclear genome of Stentor coeruleus: a giant cell with tiny introns.</title>
        <authorList>
            <person name="Slabodnick M."/>
            <person name="Ruby J.G."/>
            <person name="Reiff S.B."/>
            <person name="Swart E.C."/>
            <person name="Gosai S."/>
            <person name="Prabakaran S."/>
            <person name="Witkowska E."/>
            <person name="Larue G.E."/>
            <person name="Fisher S."/>
            <person name="Freeman R.M."/>
            <person name="Gunawardena J."/>
            <person name="Chu W."/>
            <person name="Stover N.A."/>
            <person name="Gregory B.D."/>
            <person name="Nowacki M."/>
            <person name="Derisi J."/>
            <person name="Roy S.W."/>
            <person name="Marshall W.F."/>
            <person name="Sood P."/>
        </authorList>
    </citation>
    <scope>NUCLEOTIDE SEQUENCE [LARGE SCALE GENOMIC DNA]</scope>
    <source>
        <strain evidence="1">WM001</strain>
    </source>
</reference>
<proteinExistence type="predicted"/>
<name>A0A1R2AVE6_9CILI</name>
<dbReference type="GO" id="GO:0048500">
    <property type="term" value="C:signal recognition particle"/>
    <property type="evidence" value="ECO:0007669"/>
    <property type="project" value="InterPro"/>
</dbReference>
<dbReference type="Gene3D" id="3.30.720.10">
    <property type="entry name" value="Signal recognition particle alu RNA binding heterodimer, srp9/1"/>
    <property type="match status" value="1"/>
</dbReference>
<protein>
    <recommendedName>
        <fullName evidence="3">Signal recognition particle 9 kDa protein</fullName>
    </recommendedName>
</protein>
<evidence type="ECO:0000313" key="2">
    <source>
        <dbReference type="Proteomes" id="UP000187209"/>
    </source>
</evidence>
<dbReference type="Proteomes" id="UP000187209">
    <property type="component" value="Unassembled WGS sequence"/>
</dbReference>
<dbReference type="InterPro" id="IPR009018">
    <property type="entry name" value="Signal_recog_particle_SRP9/14"/>
</dbReference>
<dbReference type="OrthoDB" id="360923at2759"/>
<dbReference type="SUPFAM" id="SSF54762">
    <property type="entry name" value="Signal recognition particle alu RNA binding heterodimer, SRP9/14"/>
    <property type="match status" value="1"/>
</dbReference>
<sequence>MVKFKEWDDFSIKGWELATSNPDSTRWLLKWNSRRGEFKVKVTSKIQTYTYTLSNFEAEFNKVKQFSLTMTRLLSHAEESKKTKKKQRSRQ</sequence>